<dbReference type="PANTHER" id="PTHR43046">
    <property type="entry name" value="GDP-MANNOSE MANNOSYL HYDROLASE"/>
    <property type="match status" value="1"/>
</dbReference>
<dbReference type="PANTHER" id="PTHR43046:SF16">
    <property type="entry name" value="ADP-RIBOSE PYROPHOSPHATASE YJHB-RELATED"/>
    <property type="match status" value="1"/>
</dbReference>
<dbReference type="EMBL" id="UASS01000005">
    <property type="protein sequence ID" value="SPX60039.1"/>
    <property type="molecule type" value="Genomic_DNA"/>
</dbReference>
<proteinExistence type="predicted"/>
<keyword evidence="2" id="KW-0378">Hydrolase</keyword>
<evidence type="ECO:0000256" key="2">
    <source>
        <dbReference type="ARBA" id="ARBA00022801"/>
    </source>
</evidence>
<evidence type="ECO:0000259" key="3">
    <source>
        <dbReference type="PROSITE" id="PS51462"/>
    </source>
</evidence>
<dbReference type="Gene3D" id="6.10.250.1120">
    <property type="match status" value="1"/>
</dbReference>
<dbReference type="Proteomes" id="UP000251942">
    <property type="component" value="Unassembled WGS sequence"/>
</dbReference>
<dbReference type="Gene3D" id="3.90.79.10">
    <property type="entry name" value="Nucleoside Triphosphate Pyrophosphohydrolase"/>
    <property type="match status" value="1"/>
</dbReference>
<name>A0A2X1RNP8_9GAMM</name>
<dbReference type="InterPro" id="IPR015797">
    <property type="entry name" value="NUDIX_hydrolase-like_dom_sf"/>
</dbReference>
<dbReference type="SUPFAM" id="SSF55811">
    <property type="entry name" value="Nudix"/>
    <property type="match status" value="1"/>
</dbReference>
<comment type="cofactor">
    <cofactor evidence="1">
        <name>Mg(2+)</name>
        <dbReference type="ChEBI" id="CHEBI:18420"/>
    </cofactor>
</comment>
<dbReference type="Pfam" id="PF12535">
    <property type="entry name" value="Nudix_N"/>
    <property type="match status" value="1"/>
</dbReference>
<dbReference type="Pfam" id="PF00293">
    <property type="entry name" value="NUDIX"/>
    <property type="match status" value="1"/>
</dbReference>
<dbReference type="GO" id="GO:0016787">
    <property type="term" value="F:hydrolase activity"/>
    <property type="evidence" value="ECO:0007669"/>
    <property type="project" value="UniProtKB-KW"/>
</dbReference>
<evidence type="ECO:0000313" key="5">
    <source>
        <dbReference type="Proteomes" id="UP000251942"/>
    </source>
</evidence>
<organism evidence="4 5">
    <name type="scientific">Legionella feeleii</name>
    <dbReference type="NCBI Taxonomy" id="453"/>
    <lineage>
        <taxon>Bacteria</taxon>
        <taxon>Pseudomonadati</taxon>
        <taxon>Pseudomonadota</taxon>
        <taxon>Gammaproteobacteria</taxon>
        <taxon>Legionellales</taxon>
        <taxon>Legionellaceae</taxon>
        <taxon>Legionella</taxon>
    </lineage>
</organism>
<dbReference type="CDD" id="cd04672">
    <property type="entry name" value="NUDIX_CDP-Chase_like"/>
    <property type="match status" value="1"/>
</dbReference>
<dbReference type="AlphaFoldDB" id="A0A2X1RNP8"/>
<evidence type="ECO:0000256" key="1">
    <source>
        <dbReference type="ARBA" id="ARBA00001946"/>
    </source>
</evidence>
<dbReference type="OrthoDB" id="9804442at2"/>
<evidence type="ECO:0000313" key="4">
    <source>
        <dbReference type="EMBL" id="SPX60039.1"/>
    </source>
</evidence>
<protein>
    <submittedName>
        <fullName evidence="4">Mutator MutT protein</fullName>
    </submittedName>
</protein>
<dbReference type="PROSITE" id="PS51462">
    <property type="entry name" value="NUDIX"/>
    <property type="match status" value="1"/>
</dbReference>
<dbReference type="InterPro" id="IPR059176">
    <property type="entry name" value="UDP-X_N"/>
</dbReference>
<gene>
    <name evidence="4" type="primary">mutT_2</name>
    <name evidence="4" type="ORF">NCTC12022_00755</name>
</gene>
<sequence>MRVMIIGKEMTSSSDKLRNLLAWATEIQAIAQIGLTYSTDLYDKERYEQLAKLSVEMMSAVVDEKKEALQATFLKQAGYATPKVDVRALIIQNDELLLVREAQDGKWALPGGWADVNYSPSECIVKEVHEETGLQTRVKRFLALWDTAKHDHPPHWPYIYKCIFYCEVIGGQFTHSHEILDIGFFSLGTLPPLSECRITRSQLEKLMNLYDSNDFCTVYD</sequence>
<feature type="domain" description="Nudix hydrolase" evidence="3">
    <location>
        <begin position="81"/>
        <end position="209"/>
    </location>
</feature>
<reference evidence="4 5" key="1">
    <citation type="submission" date="2018-06" db="EMBL/GenBank/DDBJ databases">
        <authorList>
            <consortium name="Pathogen Informatics"/>
            <person name="Doyle S."/>
        </authorList>
    </citation>
    <scope>NUCLEOTIDE SEQUENCE [LARGE SCALE GENOMIC DNA]</scope>
    <source>
        <strain evidence="4 5">NCTC12022</strain>
    </source>
</reference>
<dbReference type="InterPro" id="IPR000086">
    <property type="entry name" value="NUDIX_hydrolase_dom"/>
</dbReference>
<accession>A0A2X1RNP8</accession>